<dbReference type="OrthoDB" id="9812120at2"/>
<organism evidence="2 3">
    <name type="scientific">Xylanimonas allomyrinae</name>
    <dbReference type="NCBI Taxonomy" id="2509459"/>
    <lineage>
        <taxon>Bacteria</taxon>
        <taxon>Bacillati</taxon>
        <taxon>Actinomycetota</taxon>
        <taxon>Actinomycetes</taxon>
        <taxon>Micrococcales</taxon>
        <taxon>Promicromonosporaceae</taxon>
        <taxon>Xylanimonas</taxon>
    </lineage>
</organism>
<protein>
    <submittedName>
        <fullName evidence="2">Uncharacterized protein</fullName>
    </submittedName>
</protein>
<dbReference type="RefSeq" id="WP_129205776.1">
    <property type="nucleotide sequence ID" value="NZ_CP035495.1"/>
</dbReference>
<gene>
    <name evidence="2" type="ORF">ET495_17110</name>
</gene>
<evidence type="ECO:0000313" key="2">
    <source>
        <dbReference type="EMBL" id="QAY64634.1"/>
    </source>
</evidence>
<feature type="region of interest" description="Disordered" evidence="1">
    <location>
        <begin position="43"/>
        <end position="75"/>
    </location>
</feature>
<dbReference type="KEGG" id="xyl:ET495_17110"/>
<reference evidence="2 3" key="1">
    <citation type="submission" date="2019-01" db="EMBL/GenBank/DDBJ databases">
        <title>Genome sequencing of strain 2JSPR-7.</title>
        <authorList>
            <person name="Heo J."/>
            <person name="Kim S.-J."/>
            <person name="Kim J.-S."/>
            <person name="Hong S.-B."/>
            <person name="Kwon S.-W."/>
        </authorList>
    </citation>
    <scope>NUCLEOTIDE SEQUENCE [LARGE SCALE GENOMIC DNA]</scope>
    <source>
        <strain evidence="2 3">2JSPR-7</strain>
    </source>
</reference>
<accession>A0A4P6EPD8</accession>
<dbReference type="AlphaFoldDB" id="A0A4P6EPD8"/>
<sequence>MRFTVRVTSVGDGWRADVEGLDDASVQVPEWAQLDAAVRALVGTSRGRGSRTSSSTGPTADARTSRAAAPMGKDVAVDPREARAGRRTVVPTAAMALAVALVAGLAACSPEPVAVPPAAHTVEVRDLHEHTPLLTSPDPAALAVAASKLVFETSPVVVVAGLGDDDAAAALSAVTTALRAPALLADGSDDRGLRSEAARLGARAAVIVEEDPAEVAAETGAAVEPSATEAAVRAAGLRVVRLDPDAVVPGGAADGAGAAPGTEGPALDRRRLEDLRADLGSTLADAEPALLTEVLALVDPAPGQEAALATLRAAGAVTRDVPGGDPGASGETVRLLSDAQALTVVGVGPGFADPATFAWQVAAAEGGQLLPNGSQRVLPARFDAVSARVTDPPERALVSTDDASPDDASTGTASTGTASTGTASTADPDAPRVPALVLRSATRLWDAGPDRTYLRSETVESLTPMVDAARRAGRYVVLNLEGGSIALLDQVRVLEPLIAEGGVGVFVHPEQRRSGAGIVRGGSVDVAELQAVVDYLAAVVTQHGLPQVLLAVGSLDSAVHGSASLVARPQVAVVDGRVLGVAR</sequence>
<feature type="compositionally biased region" description="Low complexity" evidence="1">
    <location>
        <begin position="43"/>
        <end position="57"/>
    </location>
</feature>
<feature type="compositionally biased region" description="Low complexity" evidence="1">
    <location>
        <begin position="399"/>
        <end position="426"/>
    </location>
</feature>
<feature type="region of interest" description="Disordered" evidence="1">
    <location>
        <begin position="249"/>
        <end position="270"/>
    </location>
</feature>
<name>A0A4P6EPD8_9MICO</name>
<dbReference type="EMBL" id="CP035495">
    <property type="protein sequence ID" value="QAY64634.1"/>
    <property type="molecule type" value="Genomic_DNA"/>
</dbReference>
<feature type="region of interest" description="Disordered" evidence="1">
    <location>
        <begin position="389"/>
        <end position="432"/>
    </location>
</feature>
<feature type="compositionally biased region" description="Low complexity" evidence="1">
    <location>
        <begin position="249"/>
        <end position="261"/>
    </location>
</feature>
<evidence type="ECO:0000256" key="1">
    <source>
        <dbReference type="SAM" id="MobiDB-lite"/>
    </source>
</evidence>
<proteinExistence type="predicted"/>
<evidence type="ECO:0000313" key="3">
    <source>
        <dbReference type="Proteomes" id="UP000291758"/>
    </source>
</evidence>
<dbReference type="Proteomes" id="UP000291758">
    <property type="component" value="Chromosome"/>
</dbReference>
<keyword evidence="3" id="KW-1185">Reference proteome</keyword>